<evidence type="ECO:0000256" key="3">
    <source>
        <dbReference type="ARBA" id="ARBA00022630"/>
    </source>
</evidence>
<evidence type="ECO:0000259" key="8">
    <source>
        <dbReference type="Pfam" id="PF00881"/>
    </source>
</evidence>
<dbReference type="InterPro" id="IPR026021">
    <property type="entry name" value="YdjA-like"/>
</dbReference>
<feature type="domain" description="Nitroreductase" evidence="8">
    <location>
        <begin position="13"/>
        <end position="172"/>
    </location>
</feature>
<evidence type="ECO:0000313" key="10">
    <source>
        <dbReference type="Proteomes" id="UP000632774"/>
    </source>
</evidence>
<dbReference type="CDD" id="cd02135">
    <property type="entry name" value="YdjA-like"/>
    <property type="match status" value="1"/>
</dbReference>
<dbReference type="InterPro" id="IPR029479">
    <property type="entry name" value="Nitroreductase"/>
</dbReference>
<comment type="caution">
    <text evidence="9">The sequence shown here is derived from an EMBL/GenBank/DDBJ whole genome shotgun (WGS) entry which is preliminary data.</text>
</comment>
<evidence type="ECO:0000313" key="9">
    <source>
        <dbReference type="EMBL" id="MBE9666249.1"/>
    </source>
</evidence>
<comment type="cofactor">
    <cofactor evidence="1">
        <name>FMN</name>
        <dbReference type="ChEBI" id="CHEBI:58210"/>
    </cofactor>
</comment>
<dbReference type="EMBL" id="JADFFM010000001">
    <property type="protein sequence ID" value="MBE9666249.1"/>
    <property type="molecule type" value="Genomic_DNA"/>
</dbReference>
<evidence type="ECO:0000256" key="6">
    <source>
        <dbReference type="ARBA" id="ARBA00023002"/>
    </source>
</evidence>
<evidence type="ECO:0000256" key="4">
    <source>
        <dbReference type="ARBA" id="ARBA00022643"/>
    </source>
</evidence>
<keyword evidence="7" id="KW-0520">NAD</keyword>
<keyword evidence="10" id="KW-1185">Reference proteome</keyword>
<keyword evidence="4" id="KW-0288">FMN</keyword>
<gene>
    <name evidence="9" type="ORF">IRJ18_07745</name>
</gene>
<dbReference type="RefSeq" id="WP_194105618.1">
    <property type="nucleotide sequence ID" value="NZ_JADFFM010000001.1"/>
</dbReference>
<comment type="similarity">
    <text evidence="2">Belongs to the nitroreductase family.</text>
</comment>
<dbReference type="PANTHER" id="PTHR43821:SF1">
    <property type="entry name" value="NAD(P)H NITROREDUCTASE YDJA-RELATED"/>
    <property type="match status" value="1"/>
</dbReference>
<evidence type="ECO:0000256" key="7">
    <source>
        <dbReference type="ARBA" id="ARBA00023027"/>
    </source>
</evidence>
<evidence type="ECO:0000256" key="1">
    <source>
        <dbReference type="ARBA" id="ARBA00001917"/>
    </source>
</evidence>
<dbReference type="Pfam" id="PF00881">
    <property type="entry name" value="Nitroreductase"/>
    <property type="match status" value="1"/>
</dbReference>
<dbReference type="Gene3D" id="3.40.109.10">
    <property type="entry name" value="NADH Oxidase"/>
    <property type="match status" value="1"/>
</dbReference>
<dbReference type="Proteomes" id="UP000632774">
    <property type="component" value="Unassembled WGS sequence"/>
</dbReference>
<dbReference type="SUPFAM" id="SSF55469">
    <property type="entry name" value="FMN-dependent nitroreductase-like"/>
    <property type="match status" value="1"/>
</dbReference>
<accession>A0ABR9XGQ0</accession>
<keyword evidence="6" id="KW-0560">Oxidoreductase</keyword>
<proteinExistence type="inferred from homology"/>
<dbReference type="InterPro" id="IPR000415">
    <property type="entry name" value="Nitroreductase-like"/>
</dbReference>
<name>A0ABR9XGQ0_9SPHI</name>
<keyword evidence="3" id="KW-0285">Flavoprotein</keyword>
<dbReference type="InterPro" id="IPR052530">
    <property type="entry name" value="NAD(P)H_nitroreductase"/>
</dbReference>
<dbReference type="PANTHER" id="PTHR43821">
    <property type="entry name" value="NAD(P)H NITROREDUCTASE YDJA-RELATED"/>
    <property type="match status" value="1"/>
</dbReference>
<keyword evidence="5" id="KW-0521">NADP</keyword>
<evidence type="ECO:0000256" key="5">
    <source>
        <dbReference type="ARBA" id="ARBA00022857"/>
    </source>
</evidence>
<evidence type="ECO:0000256" key="2">
    <source>
        <dbReference type="ARBA" id="ARBA00007118"/>
    </source>
</evidence>
<protein>
    <submittedName>
        <fullName evidence="9">Nitroreductase</fullName>
    </submittedName>
</protein>
<reference evidence="9 10" key="1">
    <citation type="submission" date="2020-10" db="EMBL/GenBank/DDBJ databases">
        <title>Mucilaginibacter mali sp. nov., isolated from rhizosphere soil of apple orchard.</title>
        <authorList>
            <person name="Lee J.-S."/>
            <person name="Kim H.S."/>
            <person name="Kim J.-S."/>
        </authorList>
    </citation>
    <scope>NUCLEOTIDE SEQUENCE [LARGE SCALE GENOMIC DNA]</scope>
    <source>
        <strain evidence="9 10">KCTC 23157</strain>
    </source>
</reference>
<sequence length="193" mass="21404">MDNNNFSIVSNTIKNRRSIKPAMMNGNKIPNGHVAALLELADWAPNHGNTQPWQFIVYADPAKFCQQHADLYQKNTAAEAFNPTTFNNLTHMGDNVSHIVIAVMKRGDLPKIPPFEEIAAASAAVQNLLIGATALNIASFWSTGGMTLRPEFKEFLNLGDDDNVLGILYLGYANEHPEGKRKVPVEEKVKWMD</sequence>
<organism evidence="9 10">
    <name type="scientific">Mucilaginibacter boryungensis</name>
    <dbReference type="NCBI Taxonomy" id="768480"/>
    <lineage>
        <taxon>Bacteria</taxon>
        <taxon>Pseudomonadati</taxon>
        <taxon>Bacteroidota</taxon>
        <taxon>Sphingobacteriia</taxon>
        <taxon>Sphingobacteriales</taxon>
        <taxon>Sphingobacteriaceae</taxon>
        <taxon>Mucilaginibacter</taxon>
    </lineage>
</organism>